<feature type="domain" description="CobW/HypB/UreG nucleotide-binding" evidence="1">
    <location>
        <begin position="5"/>
        <end position="172"/>
    </location>
</feature>
<dbReference type="SUPFAM" id="SSF52540">
    <property type="entry name" value="P-loop containing nucleoside triphosphate hydrolases"/>
    <property type="match status" value="1"/>
</dbReference>
<gene>
    <name evidence="3" type="ORF">KHY36_10940</name>
</gene>
<protein>
    <submittedName>
        <fullName evidence="3">GTP-binding protein</fullName>
    </submittedName>
</protein>
<evidence type="ECO:0000313" key="4">
    <source>
        <dbReference type="Proteomes" id="UP000759273"/>
    </source>
</evidence>
<dbReference type="PANTHER" id="PTHR13748:SF62">
    <property type="entry name" value="COBW DOMAIN-CONTAINING PROTEIN"/>
    <property type="match status" value="1"/>
</dbReference>
<dbReference type="InterPro" id="IPR027417">
    <property type="entry name" value="P-loop_NTPase"/>
</dbReference>
<dbReference type="EMBL" id="JAGZGG010000027">
    <property type="protein sequence ID" value="MBS5333028.1"/>
    <property type="molecule type" value="Genomic_DNA"/>
</dbReference>
<dbReference type="GO" id="GO:0005737">
    <property type="term" value="C:cytoplasm"/>
    <property type="evidence" value="ECO:0007669"/>
    <property type="project" value="TreeGrafter"/>
</dbReference>
<dbReference type="Proteomes" id="UP000759273">
    <property type="component" value="Unassembled WGS sequence"/>
</dbReference>
<evidence type="ECO:0000313" key="3">
    <source>
        <dbReference type="EMBL" id="MBS5333028.1"/>
    </source>
</evidence>
<evidence type="ECO:0000259" key="2">
    <source>
        <dbReference type="Pfam" id="PF07683"/>
    </source>
</evidence>
<dbReference type="InterPro" id="IPR003495">
    <property type="entry name" value="CobW/HypB/UreG_nucleotide-bd"/>
</dbReference>
<evidence type="ECO:0000259" key="1">
    <source>
        <dbReference type="Pfam" id="PF02492"/>
    </source>
</evidence>
<dbReference type="Gene3D" id="3.40.50.300">
    <property type="entry name" value="P-loop containing nucleotide triphosphate hydrolases"/>
    <property type="match status" value="1"/>
</dbReference>
<comment type="caution">
    <text evidence="3">The sequence shown here is derived from an EMBL/GenBank/DDBJ whole genome shotgun (WGS) entry which is preliminary data.</text>
</comment>
<dbReference type="InterPro" id="IPR011629">
    <property type="entry name" value="CobW-like_C"/>
</dbReference>
<sequence>MVQVDLITGFLGSGKTTFLRKYVQYLVAQGHNVCILENDFGAVNVDAMLLQDLIGDNCDLETISGGCDCDTHQRRMRTKLISMAMRGFDRVVIEPSGIFDVDEFYDILRDEPLDRWYRLGNVIAIVDAKLESELSPQADYLLASEAASAGLVVMSRVQQAGAGECAAVVDHLNHALEGCHCARRFGEDVLCKDWAALTDADFARIDGCGWRQTSYVKLHFDEHEAFTSLYFLKAGRTVEQIKATAQLLLHDAKYGHILRIKGFIPDGGGWVELNAARDTMTVQKIAQGQEVLIVIGEGLEKEAIERVIKG</sequence>
<name>A0A943DID8_9FIRM</name>
<proteinExistence type="predicted"/>
<feature type="domain" description="CobW C-terminal" evidence="2">
    <location>
        <begin position="249"/>
        <end position="307"/>
    </location>
</feature>
<dbReference type="AlphaFoldDB" id="A0A943DID8"/>
<organism evidence="3 4">
    <name type="scientific">Subdoligranulum variabile</name>
    <dbReference type="NCBI Taxonomy" id="214851"/>
    <lineage>
        <taxon>Bacteria</taxon>
        <taxon>Bacillati</taxon>
        <taxon>Bacillota</taxon>
        <taxon>Clostridia</taxon>
        <taxon>Eubacteriales</taxon>
        <taxon>Oscillospiraceae</taxon>
        <taxon>Subdoligranulum</taxon>
    </lineage>
</organism>
<reference evidence="3" key="1">
    <citation type="submission" date="2021-02" db="EMBL/GenBank/DDBJ databases">
        <title>Infant gut strain persistence is associated with maternal origin, phylogeny, and functional potential including surface adhesion and iron acquisition.</title>
        <authorList>
            <person name="Lou Y.C."/>
        </authorList>
    </citation>
    <scope>NUCLEOTIDE SEQUENCE</scope>
    <source>
        <strain evidence="3">L3_101_000M1_dasL3_101_000M1_concoct_87</strain>
    </source>
</reference>
<dbReference type="InterPro" id="IPR051316">
    <property type="entry name" value="Zinc-reg_GTPase_activator"/>
</dbReference>
<dbReference type="Pfam" id="PF02492">
    <property type="entry name" value="cobW"/>
    <property type="match status" value="1"/>
</dbReference>
<dbReference type="PANTHER" id="PTHR13748">
    <property type="entry name" value="COBW-RELATED"/>
    <property type="match status" value="1"/>
</dbReference>
<accession>A0A943DID8</accession>
<dbReference type="Pfam" id="PF07683">
    <property type="entry name" value="CobW_C"/>
    <property type="match status" value="1"/>
</dbReference>